<reference evidence="13" key="1">
    <citation type="journal article" date="2020" name="mSystems">
        <title>Genome- and Community-Level Interaction Insights into Carbon Utilization and Element Cycling Functions of Hydrothermarchaeota in Hydrothermal Sediment.</title>
        <authorList>
            <person name="Zhou Z."/>
            <person name="Liu Y."/>
            <person name="Xu W."/>
            <person name="Pan J."/>
            <person name="Luo Z.H."/>
            <person name="Li M."/>
        </authorList>
    </citation>
    <scope>NUCLEOTIDE SEQUENCE [LARGE SCALE GENOMIC DNA]</scope>
    <source>
        <strain evidence="13">SpSt-81</strain>
    </source>
</reference>
<protein>
    <recommendedName>
        <fullName evidence="11">Tryptophan synthase beta chain</fullName>
        <ecNumber evidence="11">4.2.1.20</ecNumber>
    </recommendedName>
</protein>
<evidence type="ECO:0000256" key="6">
    <source>
        <dbReference type="ARBA" id="ARBA00022822"/>
    </source>
</evidence>
<dbReference type="FunFam" id="3.40.50.1100:FF:000001">
    <property type="entry name" value="Tryptophan synthase beta chain"/>
    <property type="match status" value="1"/>
</dbReference>
<dbReference type="CDD" id="cd06446">
    <property type="entry name" value="Trp-synth_B"/>
    <property type="match status" value="1"/>
</dbReference>
<evidence type="ECO:0000256" key="2">
    <source>
        <dbReference type="ARBA" id="ARBA00004733"/>
    </source>
</evidence>
<organism evidence="13">
    <name type="scientific">Dictyoglomus thermophilum</name>
    <dbReference type="NCBI Taxonomy" id="14"/>
    <lineage>
        <taxon>Bacteria</taxon>
        <taxon>Pseudomonadati</taxon>
        <taxon>Dictyoglomota</taxon>
        <taxon>Dictyoglomia</taxon>
        <taxon>Dictyoglomales</taxon>
        <taxon>Dictyoglomaceae</taxon>
        <taxon>Dictyoglomus</taxon>
    </lineage>
</organism>
<comment type="caution">
    <text evidence="13">The sequence shown here is derived from an EMBL/GenBank/DDBJ whole genome shotgun (WGS) entry which is preliminary data.</text>
</comment>
<dbReference type="InterPro" id="IPR001926">
    <property type="entry name" value="TrpB-like_PALP"/>
</dbReference>
<dbReference type="AlphaFoldDB" id="A0A7C3MJ84"/>
<dbReference type="GO" id="GO:0005737">
    <property type="term" value="C:cytoplasm"/>
    <property type="evidence" value="ECO:0007669"/>
    <property type="project" value="TreeGrafter"/>
</dbReference>
<name>A0A7C3MJ84_DICTH</name>
<keyword evidence="9 11" id="KW-0456">Lyase</keyword>
<dbReference type="PIRSF" id="PIRSF001413">
    <property type="entry name" value="Trp_syn_beta"/>
    <property type="match status" value="1"/>
</dbReference>
<dbReference type="PROSITE" id="PS00168">
    <property type="entry name" value="TRP_SYNTHASE_BETA"/>
    <property type="match status" value="1"/>
</dbReference>
<comment type="cofactor">
    <cofactor evidence="1 11">
        <name>pyridoxal 5'-phosphate</name>
        <dbReference type="ChEBI" id="CHEBI:597326"/>
    </cofactor>
</comment>
<evidence type="ECO:0000256" key="11">
    <source>
        <dbReference type="HAMAP-Rule" id="MF_00133"/>
    </source>
</evidence>
<dbReference type="EMBL" id="DTIN01000009">
    <property type="protein sequence ID" value="HFX13047.1"/>
    <property type="molecule type" value="Genomic_DNA"/>
</dbReference>
<evidence type="ECO:0000256" key="8">
    <source>
        <dbReference type="ARBA" id="ARBA00023141"/>
    </source>
</evidence>
<evidence type="ECO:0000313" key="13">
    <source>
        <dbReference type="EMBL" id="HFX13047.1"/>
    </source>
</evidence>
<dbReference type="PANTHER" id="PTHR48077:SF3">
    <property type="entry name" value="TRYPTOPHAN SYNTHASE"/>
    <property type="match status" value="1"/>
</dbReference>
<evidence type="ECO:0000256" key="9">
    <source>
        <dbReference type="ARBA" id="ARBA00023239"/>
    </source>
</evidence>
<dbReference type="FunFam" id="3.40.50.1100:FF:000004">
    <property type="entry name" value="Tryptophan synthase beta chain"/>
    <property type="match status" value="1"/>
</dbReference>
<evidence type="ECO:0000256" key="5">
    <source>
        <dbReference type="ARBA" id="ARBA00022605"/>
    </source>
</evidence>
<comment type="similarity">
    <text evidence="3 11">Belongs to the TrpB family.</text>
</comment>
<proteinExistence type="inferred from homology"/>
<keyword evidence="7 11" id="KW-0663">Pyridoxal phosphate</keyword>
<evidence type="ECO:0000259" key="12">
    <source>
        <dbReference type="Pfam" id="PF00291"/>
    </source>
</evidence>
<dbReference type="SUPFAM" id="SSF53686">
    <property type="entry name" value="Tryptophan synthase beta subunit-like PLP-dependent enzymes"/>
    <property type="match status" value="1"/>
</dbReference>
<dbReference type="InterPro" id="IPR006654">
    <property type="entry name" value="Trp_synth_beta"/>
</dbReference>
<dbReference type="GO" id="GO:0004834">
    <property type="term" value="F:tryptophan synthase activity"/>
    <property type="evidence" value="ECO:0007669"/>
    <property type="project" value="UniProtKB-UniRule"/>
</dbReference>
<gene>
    <name evidence="11 13" type="primary">trpB</name>
    <name evidence="13" type="ORF">ENW00_02675</name>
</gene>
<feature type="modified residue" description="N6-(pyridoxal phosphate)lysine" evidence="11">
    <location>
        <position position="91"/>
    </location>
</feature>
<dbReference type="NCBIfam" id="TIGR00263">
    <property type="entry name" value="trpB"/>
    <property type="match status" value="1"/>
</dbReference>
<dbReference type="Pfam" id="PF00291">
    <property type="entry name" value="PALP"/>
    <property type="match status" value="1"/>
</dbReference>
<comment type="catalytic activity">
    <reaction evidence="10 11">
        <text>(1S,2R)-1-C-(indol-3-yl)glycerol 3-phosphate + L-serine = D-glyceraldehyde 3-phosphate + L-tryptophan + H2O</text>
        <dbReference type="Rhea" id="RHEA:10532"/>
        <dbReference type="ChEBI" id="CHEBI:15377"/>
        <dbReference type="ChEBI" id="CHEBI:33384"/>
        <dbReference type="ChEBI" id="CHEBI:57912"/>
        <dbReference type="ChEBI" id="CHEBI:58866"/>
        <dbReference type="ChEBI" id="CHEBI:59776"/>
        <dbReference type="EC" id="4.2.1.20"/>
    </reaction>
</comment>
<evidence type="ECO:0000256" key="1">
    <source>
        <dbReference type="ARBA" id="ARBA00001933"/>
    </source>
</evidence>
<keyword evidence="8 11" id="KW-0057">Aromatic amino acid biosynthesis</keyword>
<keyword evidence="5 11" id="KW-0028">Amino-acid biosynthesis</keyword>
<dbReference type="EC" id="4.2.1.20" evidence="11"/>
<evidence type="ECO:0000256" key="4">
    <source>
        <dbReference type="ARBA" id="ARBA00011270"/>
    </source>
</evidence>
<dbReference type="PANTHER" id="PTHR48077">
    <property type="entry name" value="TRYPTOPHAN SYNTHASE-RELATED"/>
    <property type="match status" value="1"/>
</dbReference>
<comment type="function">
    <text evidence="11">The beta subunit is responsible for the synthesis of L-tryptophan from indole and L-serine.</text>
</comment>
<evidence type="ECO:0000256" key="3">
    <source>
        <dbReference type="ARBA" id="ARBA00009982"/>
    </source>
</evidence>
<sequence length="399" mass="44394">MRTEKLPDERGYFGEFGGRFVPETLMEPLLQLELAYYKLKQDENFKKEYEYYLRNFVGRPTPLYYASKLSEKLKARIYLKREDLCHTGAHKINNAVGQALLAKYMNKKRLIAETGAGQHGVATATVAALFGFKCTVYMGEEDCKRQEMNVLRMKLLGAEVVPVKVGSRTLKEAINEALRDWVAHPEDSYYLLGSVVGPHPYPMIVRDFQRVIGDEARKQILEIEDRLPDYLIASVGGGSNSIGLFYPFLEDNVKIIGVEGGGKGIESGLHSASINFGKVGILHGAKMYLIQDENGNVSPTHSVSAGLDYPGVGPEHSYLAKIGRVKYDIATDDIAIKGFYALSELEGIVPALESAHAIGYLIEHRDDFPEKEPLIIVNLSGRGDKDLGIIYALWEGKNE</sequence>
<evidence type="ECO:0000256" key="7">
    <source>
        <dbReference type="ARBA" id="ARBA00022898"/>
    </source>
</evidence>
<comment type="subunit">
    <text evidence="4 11">Tetramer of two alpha and two beta chains.</text>
</comment>
<dbReference type="InterPro" id="IPR036052">
    <property type="entry name" value="TrpB-like_PALP_sf"/>
</dbReference>
<evidence type="ECO:0000256" key="10">
    <source>
        <dbReference type="ARBA" id="ARBA00049047"/>
    </source>
</evidence>
<dbReference type="InterPro" id="IPR006653">
    <property type="entry name" value="Trp_synth_b_CS"/>
</dbReference>
<dbReference type="InterPro" id="IPR023026">
    <property type="entry name" value="Trp_synth_beta/beta-like"/>
</dbReference>
<dbReference type="Gene3D" id="3.40.50.1100">
    <property type="match status" value="2"/>
</dbReference>
<comment type="pathway">
    <text evidence="2 11">Amino-acid biosynthesis; L-tryptophan biosynthesis; L-tryptophan from chorismate: step 5/5.</text>
</comment>
<feature type="domain" description="Tryptophan synthase beta chain-like PALP" evidence="12">
    <location>
        <begin position="58"/>
        <end position="377"/>
    </location>
</feature>
<dbReference type="UniPathway" id="UPA00035">
    <property type="reaction ID" value="UER00044"/>
</dbReference>
<keyword evidence="6 11" id="KW-0822">Tryptophan biosynthesis</keyword>
<dbReference type="HAMAP" id="MF_00133">
    <property type="entry name" value="Trp_synth_beta"/>
    <property type="match status" value="1"/>
</dbReference>
<accession>A0A7C3MJ84</accession>